<protein>
    <recommendedName>
        <fullName evidence="3">Amidinotransferase</fullName>
    </recommendedName>
</protein>
<proteinExistence type="predicted"/>
<dbReference type="NCBIfam" id="NF046062">
    <property type="entry name" value="citrull_CtlX"/>
    <property type="match status" value="1"/>
</dbReference>
<dbReference type="Pfam" id="PF19420">
    <property type="entry name" value="DDAH_eukar"/>
    <property type="match status" value="1"/>
</dbReference>
<dbReference type="SUPFAM" id="SSF55909">
    <property type="entry name" value="Pentein"/>
    <property type="match status" value="1"/>
</dbReference>
<reference evidence="1 2" key="1">
    <citation type="submission" date="2024-08" db="EMBL/GenBank/DDBJ databases">
        <authorList>
            <person name="Cucini C."/>
            <person name="Frati F."/>
        </authorList>
    </citation>
    <scope>NUCLEOTIDE SEQUENCE [LARGE SCALE GENOMIC DNA]</scope>
</reference>
<dbReference type="PIRSF" id="PIRSF028188">
    <property type="entry name" value="Amdntrnsf_FN0238"/>
    <property type="match status" value="1"/>
</dbReference>
<gene>
    <name evidence="1" type="ORF">ODALV1_LOCUS2060</name>
</gene>
<dbReference type="EMBL" id="CAXLJM020000007">
    <property type="protein sequence ID" value="CAL8072222.1"/>
    <property type="molecule type" value="Genomic_DNA"/>
</dbReference>
<sequence>MENHISNRVLMVRPATFYFNEQTAQNNSFQIEPSKDCQKSDIHNKAILEFNALVDVLRNAGVTVEVIEEAAEPFTSDSVFPNNWISFHAEHTSAPATVLPEGKVEIVDKTAVLYPMWSENRQVERQKLFPEALKILPEGTTILDISPLEKEGRFLEGTGSLVLDRSNRIAYACLSSRTSQDSVELFCKRMGYKAMTFNGVDFTGKPCYHTNVMMSVADKYCVICLDSIVDLVERVEMEVMIKNSGKVVVSLSLEQMNEFAGNCLQLRGSQGTFLVMSSRAYEALTEEQIDMIGQFDNIIHSNVETIEKYGGGSVRCMIAEICNSSSTC</sequence>
<dbReference type="Gene3D" id="3.75.10.10">
    <property type="entry name" value="L-arginine/glycine Amidinotransferase, Chain A"/>
    <property type="match status" value="1"/>
</dbReference>
<dbReference type="PANTHER" id="PTHR43224:SF1">
    <property type="entry name" value="AMIDINOTRANSFERASE"/>
    <property type="match status" value="1"/>
</dbReference>
<dbReference type="PANTHER" id="PTHR43224">
    <property type="entry name" value="AMIDINOTRANSFERASE"/>
    <property type="match status" value="1"/>
</dbReference>
<dbReference type="InterPro" id="IPR014541">
    <property type="entry name" value="Amdntrnsf_FN0238"/>
</dbReference>
<organism evidence="1 2">
    <name type="scientific">Orchesella dallaii</name>
    <dbReference type="NCBI Taxonomy" id="48710"/>
    <lineage>
        <taxon>Eukaryota</taxon>
        <taxon>Metazoa</taxon>
        <taxon>Ecdysozoa</taxon>
        <taxon>Arthropoda</taxon>
        <taxon>Hexapoda</taxon>
        <taxon>Collembola</taxon>
        <taxon>Entomobryomorpha</taxon>
        <taxon>Entomobryoidea</taxon>
        <taxon>Orchesellidae</taxon>
        <taxon>Orchesellinae</taxon>
        <taxon>Orchesella</taxon>
    </lineage>
</organism>
<dbReference type="Proteomes" id="UP001642540">
    <property type="component" value="Unassembled WGS sequence"/>
</dbReference>
<keyword evidence="2" id="KW-1185">Reference proteome</keyword>
<accession>A0ABP1PS37</accession>
<evidence type="ECO:0000313" key="2">
    <source>
        <dbReference type="Proteomes" id="UP001642540"/>
    </source>
</evidence>
<name>A0ABP1PS37_9HEXA</name>
<comment type="caution">
    <text evidence="1">The sequence shown here is derived from an EMBL/GenBank/DDBJ whole genome shotgun (WGS) entry which is preliminary data.</text>
</comment>
<evidence type="ECO:0008006" key="3">
    <source>
        <dbReference type="Google" id="ProtNLM"/>
    </source>
</evidence>
<evidence type="ECO:0000313" key="1">
    <source>
        <dbReference type="EMBL" id="CAL8072222.1"/>
    </source>
</evidence>